<protein>
    <recommendedName>
        <fullName evidence="2">DUF5648 domain-containing protein</fullName>
    </recommendedName>
</protein>
<evidence type="ECO:0000313" key="3">
    <source>
        <dbReference type="EMBL" id="KAK0401480.1"/>
    </source>
</evidence>
<dbReference type="Proteomes" id="UP001175271">
    <property type="component" value="Unassembled WGS sequence"/>
</dbReference>
<dbReference type="InterPro" id="IPR043708">
    <property type="entry name" value="DUF5648"/>
</dbReference>
<feature type="signal peptide" evidence="1">
    <location>
        <begin position="1"/>
        <end position="15"/>
    </location>
</feature>
<dbReference type="EMBL" id="JAUCMV010000004">
    <property type="protein sequence ID" value="KAK0401480.1"/>
    <property type="molecule type" value="Genomic_DNA"/>
</dbReference>
<organism evidence="3 4">
    <name type="scientific">Steinernema hermaphroditum</name>
    <dbReference type="NCBI Taxonomy" id="289476"/>
    <lineage>
        <taxon>Eukaryota</taxon>
        <taxon>Metazoa</taxon>
        <taxon>Ecdysozoa</taxon>
        <taxon>Nematoda</taxon>
        <taxon>Chromadorea</taxon>
        <taxon>Rhabditida</taxon>
        <taxon>Tylenchina</taxon>
        <taxon>Panagrolaimomorpha</taxon>
        <taxon>Strongyloidoidea</taxon>
        <taxon>Steinernematidae</taxon>
        <taxon>Steinernema</taxon>
    </lineage>
</organism>
<keyword evidence="1" id="KW-0732">Signal</keyword>
<dbReference type="AlphaFoldDB" id="A0AA39LLI5"/>
<feature type="domain" description="DUF5648" evidence="2">
    <location>
        <begin position="196"/>
        <end position="341"/>
    </location>
</feature>
<name>A0AA39LLI5_9BILA</name>
<accession>A0AA39LLI5</accession>
<evidence type="ECO:0000313" key="4">
    <source>
        <dbReference type="Proteomes" id="UP001175271"/>
    </source>
</evidence>
<evidence type="ECO:0000256" key="1">
    <source>
        <dbReference type="SAM" id="SignalP"/>
    </source>
</evidence>
<sequence length="356" mass="40120">MWFWTIASLISLAAASEWQLERFCDSGHGHIVQNICFLVVPYKYTNRGRIPAGSNLGIHNDACGNFVSNYYKPMLARTAPGEHIANYIRHHLGPLSDQYRPALLRAGVVRKDLVYGSYSMKYGILIDVYGSGKNAVADAAGDKPSPSGFVCAYNVIEGKNLDDLFTTTTTRKPTTTTTTLSPQVLIQKNIVPLAKPFYRTYSYPHIRHAYHHNWEYLKKLVARGYKYENVAGKVIPYADYKSNKNTIDRLCPDLAVFHENFETFGLGDQLYHNQFYSKTKYTNANHRSNGETLVAATTPGYCGATVPVYYIISKNGLAFGRDSFYTNDKNEYTNVYTSNTFYKTGAGHGVLFYAWE</sequence>
<gene>
    <name evidence="3" type="ORF">QR680_015810</name>
</gene>
<reference evidence="3" key="1">
    <citation type="submission" date="2023-06" db="EMBL/GenBank/DDBJ databases">
        <title>Genomic analysis of the entomopathogenic nematode Steinernema hermaphroditum.</title>
        <authorList>
            <person name="Schwarz E.M."/>
            <person name="Heppert J.K."/>
            <person name="Baniya A."/>
            <person name="Schwartz H.T."/>
            <person name="Tan C.-H."/>
            <person name="Antoshechkin I."/>
            <person name="Sternberg P.W."/>
            <person name="Goodrich-Blair H."/>
            <person name="Dillman A.R."/>
        </authorList>
    </citation>
    <scope>NUCLEOTIDE SEQUENCE</scope>
    <source>
        <strain evidence="3">PS9179</strain>
        <tissue evidence="3">Whole animal</tissue>
    </source>
</reference>
<evidence type="ECO:0000259" key="2">
    <source>
        <dbReference type="Pfam" id="PF18885"/>
    </source>
</evidence>
<feature type="chain" id="PRO_5041213376" description="DUF5648 domain-containing protein" evidence="1">
    <location>
        <begin position="16"/>
        <end position="356"/>
    </location>
</feature>
<dbReference type="Pfam" id="PF18885">
    <property type="entry name" value="DUF5648"/>
    <property type="match status" value="1"/>
</dbReference>
<comment type="caution">
    <text evidence="3">The sequence shown here is derived from an EMBL/GenBank/DDBJ whole genome shotgun (WGS) entry which is preliminary data.</text>
</comment>
<keyword evidence="4" id="KW-1185">Reference proteome</keyword>
<proteinExistence type="predicted"/>